<organism evidence="2 3">
    <name type="scientific">Candidatus Desulfatibia vada</name>
    <dbReference type="NCBI Taxonomy" id="2841696"/>
    <lineage>
        <taxon>Bacteria</taxon>
        <taxon>Pseudomonadati</taxon>
        <taxon>Thermodesulfobacteriota</taxon>
        <taxon>Desulfobacteria</taxon>
        <taxon>Desulfobacterales</taxon>
        <taxon>Desulfobacterales incertae sedis</taxon>
        <taxon>Candidatus Desulfatibia</taxon>
    </lineage>
</organism>
<dbReference type="EMBL" id="JACNIG010000471">
    <property type="protein sequence ID" value="MBC8434632.1"/>
    <property type="molecule type" value="Genomic_DNA"/>
</dbReference>
<dbReference type="GO" id="GO:0004826">
    <property type="term" value="F:phenylalanine-tRNA ligase activity"/>
    <property type="evidence" value="ECO:0007669"/>
    <property type="project" value="InterPro"/>
</dbReference>
<dbReference type="Proteomes" id="UP000605201">
    <property type="component" value="Unassembled WGS sequence"/>
</dbReference>
<reference evidence="2 3" key="1">
    <citation type="submission" date="2020-08" db="EMBL/GenBank/DDBJ databases">
        <title>Bridging the membrane lipid divide: bacteria of the FCB group superphylum have the potential to synthesize archaeal ether lipids.</title>
        <authorList>
            <person name="Villanueva L."/>
            <person name="Von Meijenfeldt F.A.B."/>
            <person name="Westbye A.B."/>
            <person name="Yadav S."/>
            <person name="Hopmans E.C."/>
            <person name="Dutilh B.E."/>
            <person name="Sinninghe Damste J.S."/>
        </authorList>
    </citation>
    <scope>NUCLEOTIDE SEQUENCE [LARGE SCALE GENOMIC DNA]</scope>
    <source>
        <strain evidence="2">NIOZ-UU17</strain>
    </source>
</reference>
<dbReference type="PANTHER" id="PTHR39209">
    <property type="match status" value="1"/>
</dbReference>
<name>A0A8J6TWX3_9BACT</name>
<dbReference type="AlphaFoldDB" id="A0A8J6TWX3"/>
<dbReference type="SUPFAM" id="SSF56037">
    <property type="entry name" value="PheT/TilS domain"/>
    <property type="match status" value="1"/>
</dbReference>
<dbReference type="GO" id="GO:0003723">
    <property type="term" value="F:RNA binding"/>
    <property type="evidence" value="ECO:0007669"/>
    <property type="project" value="InterPro"/>
</dbReference>
<comment type="caution">
    <text evidence="2">The sequence shown here is derived from an EMBL/GenBank/DDBJ whole genome shotgun (WGS) entry which is preliminary data.</text>
</comment>
<proteinExistence type="predicted"/>
<accession>A0A8J6TWX3</accession>
<dbReference type="PANTHER" id="PTHR39209:SF2">
    <property type="entry name" value="CYTOPLASMIC PROTEIN"/>
    <property type="match status" value="1"/>
</dbReference>
<sequence>MPETRIDKRVFDRFPGFIRGIVVARKMNNRGHFKELETLLNEAIAGAAADPIDLKTDPRTAVWNETYRELKCNPNKFPPAHLALLKRVQKPGVSIPFINKTVAIMNDNSIRGVLPVGGDDLLRAGDILELCPAQGSELFTPLNNPDKTEHPDPGEIIYVAVETREVMCRRWNWRNGFKTRITEETETMVMNIDGLGEDSEKRTVSVRDRVARMLEQYCSAEVETAMLTPSEPSFLFRR</sequence>
<gene>
    <name evidence="2" type="ORF">H8D96_22210</name>
</gene>
<evidence type="ECO:0000313" key="2">
    <source>
        <dbReference type="EMBL" id="MBC8434632.1"/>
    </source>
</evidence>
<dbReference type="InterPro" id="IPR005146">
    <property type="entry name" value="B3/B4_tRNA-bd"/>
</dbReference>
<dbReference type="Pfam" id="PF03483">
    <property type="entry name" value="B3_4"/>
    <property type="match status" value="1"/>
</dbReference>
<feature type="domain" description="B3/B4 tRNA-binding" evidence="1">
    <location>
        <begin position="63"/>
        <end position="197"/>
    </location>
</feature>
<evidence type="ECO:0000259" key="1">
    <source>
        <dbReference type="Pfam" id="PF03483"/>
    </source>
</evidence>
<protein>
    <recommendedName>
        <fullName evidence="1">B3/B4 tRNA-binding domain-containing protein</fullName>
    </recommendedName>
</protein>
<evidence type="ECO:0000313" key="3">
    <source>
        <dbReference type="Proteomes" id="UP000605201"/>
    </source>
</evidence>